<evidence type="ECO:0000313" key="4">
    <source>
        <dbReference type="Proteomes" id="UP000292373"/>
    </source>
</evidence>
<dbReference type="OrthoDB" id="3733140at2"/>
<protein>
    <recommendedName>
        <fullName evidence="5">Lipoprotein</fullName>
    </recommendedName>
</protein>
<accession>A0A4Q9KFI6</accession>
<feature type="signal peptide" evidence="2">
    <location>
        <begin position="1"/>
        <end position="27"/>
    </location>
</feature>
<evidence type="ECO:0000313" key="3">
    <source>
        <dbReference type="EMBL" id="TBT85913.1"/>
    </source>
</evidence>
<dbReference type="EMBL" id="SDMQ01000004">
    <property type="protein sequence ID" value="TBT85913.1"/>
    <property type="molecule type" value="Genomic_DNA"/>
</dbReference>
<keyword evidence="1" id="KW-0175">Coiled coil</keyword>
<organism evidence="3 4">
    <name type="scientific">Propioniciclava sinopodophylli</name>
    <dbReference type="NCBI Taxonomy" id="1837344"/>
    <lineage>
        <taxon>Bacteria</taxon>
        <taxon>Bacillati</taxon>
        <taxon>Actinomycetota</taxon>
        <taxon>Actinomycetes</taxon>
        <taxon>Propionibacteriales</taxon>
        <taxon>Propionibacteriaceae</taxon>
        <taxon>Propioniciclava</taxon>
    </lineage>
</organism>
<keyword evidence="4" id="KW-1185">Reference proteome</keyword>
<feature type="coiled-coil region" evidence="1">
    <location>
        <begin position="59"/>
        <end position="86"/>
    </location>
</feature>
<dbReference type="AlphaFoldDB" id="A0A4Q9KFI6"/>
<keyword evidence="2" id="KW-0732">Signal</keyword>
<reference evidence="3 4" key="1">
    <citation type="submission" date="2019-01" db="EMBL/GenBank/DDBJ databases">
        <title>Lactibacter flavus gen. nov., sp. nov., a novel bacterium of the family Propionibacteriaceae isolated from raw milk and dairy products.</title>
        <authorList>
            <person name="Huptas C."/>
            <person name="Wenning M."/>
            <person name="Breitenwieser F."/>
            <person name="Doll E."/>
            <person name="Von Neubeck M."/>
            <person name="Busse H.-J."/>
            <person name="Scherer S."/>
        </authorList>
    </citation>
    <scope>NUCLEOTIDE SEQUENCE [LARGE SCALE GENOMIC DNA]</scope>
    <source>
        <strain evidence="3 4">KCTC 33808</strain>
    </source>
</reference>
<evidence type="ECO:0000256" key="2">
    <source>
        <dbReference type="SAM" id="SignalP"/>
    </source>
</evidence>
<gene>
    <name evidence="3" type="ORF">ET989_05525</name>
</gene>
<dbReference type="RefSeq" id="WP_131167562.1">
    <property type="nucleotide sequence ID" value="NZ_SDMQ01000004.1"/>
</dbReference>
<sequence>MQRTFRGISAALVGLGLAVLVGCTPTAAPSPIPTPSVPTCVPLDGASPFPCTQADFDALAEQRALYEEAEAVLRRYQAEVDRQEADWSLREMTPELLDTTTGAFRQATQQLIDQDRHDQARRIGDAVPIAWVKWTPAEARGGSVATIQYCVDGTRERYVTKDSPDGSAGVAVMRKYFFTRTDGQLKIATSDAERVPSC</sequence>
<feature type="chain" id="PRO_5020922783" description="Lipoprotein" evidence="2">
    <location>
        <begin position="28"/>
        <end position="198"/>
    </location>
</feature>
<comment type="caution">
    <text evidence="3">The sequence shown here is derived from an EMBL/GenBank/DDBJ whole genome shotgun (WGS) entry which is preliminary data.</text>
</comment>
<evidence type="ECO:0000256" key="1">
    <source>
        <dbReference type="SAM" id="Coils"/>
    </source>
</evidence>
<dbReference type="Proteomes" id="UP000292373">
    <property type="component" value="Unassembled WGS sequence"/>
</dbReference>
<name>A0A4Q9KFI6_9ACTN</name>
<evidence type="ECO:0008006" key="5">
    <source>
        <dbReference type="Google" id="ProtNLM"/>
    </source>
</evidence>
<proteinExistence type="predicted"/>
<dbReference type="PROSITE" id="PS51257">
    <property type="entry name" value="PROKAR_LIPOPROTEIN"/>
    <property type="match status" value="1"/>
</dbReference>